<dbReference type="PANTHER" id="PTHR43003:SF5">
    <property type="entry name" value="DNA-3-METHYLADENINE GLYCOSYLASE"/>
    <property type="match status" value="1"/>
</dbReference>
<evidence type="ECO:0000313" key="4">
    <source>
        <dbReference type="EMBL" id="QXJ28986.1"/>
    </source>
</evidence>
<reference evidence="4" key="1">
    <citation type="journal article" date="2021" name="Environ. Microbiol.">
        <title>New insights into the diversity and evolution of the archaeal mobilome from three complete genomes of Saccharolobus shibatae.</title>
        <authorList>
            <person name="Medvedeva S."/>
            <person name="Brandt D."/>
            <person name="Cvirkaite-Krupovic V."/>
            <person name="Liu Y."/>
            <person name="Severinov K."/>
            <person name="Ishino S."/>
            <person name="Ishino Y."/>
            <person name="Prangishvili D."/>
            <person name="Kalinowski J."/>
            <person name="Krupovic M."/>
        </authorList>
    </citation>
    <scope>NUCLEOTIDE SEQUENCE</scope>
    <source>
        <strain evidence="4">B12</strain>
    </source>
</reference>
<dbReference type="AlphaFoldDB" id="A0A8F5BPE1"/>
<name>A0A8F5BPE1_SACSH</name>
<dbReference type="KEGG" id="sshi:J5U23_01855"/>
<evidence type="ECO:0000259" key="3">
    <source>
        <dbReference type="SMART" id="SM00478"/>
    </source>
</evidence>
<gene>
    <name evidence="4" type="ORF">J5U23_01855</name>
</gene>
<organism evidence="4 5">
    <name type="scientific">Saccharolobus shibatae (strain ATCC 51178 / DSM 5389 / JCM 8931 / NBRC 15437 / B12)</name>
    <name type="common">Sulfolobus shibatae</name>
    <dbReference type="NCBI Taxonomy" id="523848"/>
    <lineage>
        <taxon>Archaea</taxon>
        <taxon>Thermoproteota</taxon>
        <taxon>Thermoprotei</taxon>
        <taxon>Sulfolobales</taxon>
        <taxon>Sulfolobaceae</taxon>
        <taxon>Saccharolobus</taxon>
    </lineage>
</organism>
<dbReference type="GO" id="GO:0032993">
    <property type="term" value="C:protein-DNA complex"/>
    <property type="evidence" value="ECO:0007669"/>
    <property type="project" value="TreeGrafter"/>
</dbReference>
<dbReference type="Pfam" id="PF00730">
    <property type="entry name" value="HhH-GPD"/>
    <property type="match status" value="1"/>
</dbReference>
<dbReference type="Proteomes" id="UP000694018">
    <property type="component" value="Chromosome"/>
</dbReference>
<dbReference type="GO" id="GO:0043916">
    <property type="term" value="F:DNA-7-methylguanine glycosylase activity"/>
    <property type="evidence" value="ECO:0007669"/>
    <property type="project" value="TreeGrafter"/>
</dbReference>
<dbReference type="RefSeq" id="WP_218265959.1">
    <property type="nucleotide sequence ID" value="NZ_CP077717.1"/>
</dbReference>
<accession>A0A8F5BPE1</accession>
<dbReference type="GO" id="GO:0032131">
    <property type="term" value="F:alkylated DNA binding"/>
    <property type="evidence" value="ECO:0007669"/>
    <property type="project" value="TreeGrafter"/>
</dbReference>
<sequence>MRSIEIEDIVPPFNLIYTAWLLKRVKNNKVDEILPDKSYVRVFNKNVIVKVKQIKGVHDPKLRVEILGNEKVDEENTIRTLRRVLGLDVDLTNFYNKILSNQYFSNLARKFIGAKPVVFPTLLETIINAISCQQISLNVCLTLVNKLAEKYGGKVMLDDMQINAFPTIEDLIETKPEDLRKIGYSSRKVEYILNAVNALKNNDSFESIKDLKGLGKWSINYILLRGLGRIDVIPTGDVGFRNKAKRFLGVDNVEEILSPVKEYSGMIYYYLLLENLSENKFL</sequence>
<dbReference type="SMART" id="SM00478">
    <property type="entry name" value="ENDO3c"/>
    <property type="match status" value="1"/>
</dbReference>
<dbReference type="OrthoDB" id="8200at2157"/>
<keyword evidence="1" id="KW-0227">DNA damage</keyword>
<protein>
    <recommendedName>
        <fullName evidence="3">HhH-GPD domain-containing protein</fullName>
    </recommendedName>
</protein>
<dbReference type="InterPro" id="IPR003265">
    <property type="entry name" value="HhH-GPD_domain"/>
</dbReference>
<dbReference type="PANTHER" id="PTHR43003">
    <property type="entry name" value="DNA-3-METHYLADENINE GLYCOSYLASE"/>
    <property type="match status" value="1"/>
</dbReference>
<dbReference type="InterPro" id="IPR051912">
    <property type="entry name" value="Alkylbase_DNA_Glycosylase/TA"/>
</dbReference>
<evidence type="ECO:0000256" key="1">
    <source>
        <dbReference type="ARBA" id="ARBA00022763"/>
    </source>
</evidence>
<dbReference type="GO" id="GO:0006307">
    <property type="term" value="P:DNA alkylation repair"/>
    <property type="evidence" value="ECO:0007669"/>
    <property type="project" value="TreeGrafter"/>
</dbReference>
<evidence type="ECO:0000313" key="5">
    <source>
        <dbReference type="Proteomes" id="UP000694018"/>
    </source>
</evidence>
<keyword evidence="2" id="KW-0234">DNA repair</keyword>
<evidence type="ECO:0000256" key="2">
    <source>
        <dbReference type="ARBA" id="ARBA00023204"/>
    </source>
</evidence>
<dbReference type="GO" id="GO:0006285">
    <property type="term" value="P:base-excision repair, AP site formation"/>
    <property type="evidence" value="ECO:0007669"/>
    <property type="project" value="TreeGrafter"/>
</dbReference>
<feature type="domain" description="HhH-GPD" evidence="3">
    <location>
        <begin position="133"/>
        <end position="272"/>
    </location>
</feature>
<proteinExistence type="predicted"/>
<dbReference type="GO" id="GO:0008725">
    <property type="term" value="F:DNA-3-methyladenine glycosylase activity"/>
    <property type="evidence" value="ECO:0007669"/>
    <property type="project" value="TreeGrafter"/>
</dbReference>
<dbReference type="CDD" id="cd00056">
    <property type="entry name" value="ENDO3c"/>
    <property type="match status" value="1"/>
</dbReference>
<dbReference type="EMBL" id="CP077717">
    <property type="protein sequence ID" value="QXJ28986.1"/>
    <property type="molecule type" value="Genomic_DNA"/>
</dbReference>
<dbReference type="GeneID" id="65563367"/>